<name>A0ABU8E7B7_9ACTN</name>
<protein>
    <recommendedName>
        <fullName evidence="3">ATP/GTP-binding protein</fullName>
    </recommendedName>
</protein>
<evidence type="ECO:0008006" key="3">
    <source>
        <dbReference type="Google" id="ProtNLM"/>
    </source>
</evidence>
<gene>
    <name evidence="1" type="ORF">UXQ13_09745</name>
</gene>
<accession>A0ABU8E7B7</accession>
<sequence length="103" mass="10688">MTAEARVSQVLWNMGDGHIVTCGLGTPYVQGTEGASPDCGHVYAQASSRHVPGGGPWPITATSTWTITWSGSGLSGTETLELSSSAELFVGELHVLNQDGASR</sequence>
<evidence type="ECO:0000313" key="1">
    <source>
        <dbReference type="EMBL" id="MEI4278746.1"/>
    </source>
</evidence>
<evidence type="ECO:0000313" key="2">
    <source>
        <dbReference type="Proteomes" id="UP001373496"/>
    </source>
</evidence>
<dbReference type="EMBL" id="JBAPLV010000008">
    <property type="protein sequence ID" value="MEI4278746.1"/>
    <property type="molecule type" value="Genomic_DNA"/>
</dbReference>
<dbReference type="Proteomes" id="UP001373496">
    <property type="component" value="Unassembled WGS sequence"/>
</dbReference>
<proteinExistence type="predicted"/>
<comment type="caution">
    <text evidence="1">The sequence shown here is derived from an EMBL/GenBank/DDBJ whole genome shotgun (WGS) entry which is preliminary data.</text>
</comment>
<keyword evidence="2" id="KW-1185">Reference proteome</keyword>
<organism evidence="1 2">
    <name type="scientific">Klenkia terrae</name>
    <dbReference type="NCBI Taxonomy" id="1052259"/>
    <lineage>
        <taxon>Bacteria</taxon>
        <taxon>Bacillati</taxon>
        <taxon>Actinomycetota</taxon>
        <taxon>Actinomycetes</taxon>
        <taxon>Geodermatophilales</taxon>
        <taxon>Geodermatophilaceae</taxon>
        <taxon>Klenkia</taxon>
    </lineage>
</organism>
<dbReference type="RefSeq" id="WP_225232369.1">
    <property type="nucleotide sequence ID" value="NZ_JBAPLV010000008.1"/>
</dbReference>
<reference evidence="1 2" key="1">
    <citation type="submission" date="2024-03" db="EMBL/GenBank/DDBJ databases">
        <title>Draft genome sequence of Klenkia terrae.</title>
        <authorList>
            <person name="Duangmal K."/>
            <person name="Chantavorakit T."/>
        </authorList>
    </citation>
    <scope>NUCLEOTIDE SEQUENCE [LARGE SCALE GENOMIC DNA]</scope>
    <source>
        <strain evidence="1 2">JCM 17786</strain>
    </source>
</reference>